<dbReference type="InterPro" id="IPR018044">
    <property type="entry name" value="Peptidase_S11"/>
</dbReference>
<dbReference type="InterPro" id="IPR001967">
    <property type="entry name" value="Peptidase_S11_N"/>
</dbReference>
<dbReference type="SMART" id="SM00936">
    <property type="entry name" value="PBP5_C"/>
    <property type="match status" value="1"/>
</dbReference>
<dbReference type="PANTHER" id="PTHR21581:SF11">
    <property type="entry name" value="D-ALANYL-D-ALANINE CARBOXYPEPTIDASE DACA"/>
    <property type="match status" value="1"/>
</dbReference>
<proteinExistence type="inferred from homology"/>
<evidence type="ECO:0000313" key="17">
    <source>
        <dbReference type="EMBL" id="ODP27068.1"/>
    </source>
</evidence>
<comment type="pathway">
    <text evidence="2">Cell wall biogenesis; peptidoglycan biosynthesis.</text>
</comment>
<name>A0A1E3KZV8_9BACL</name>
<gene>
    <name evidence="17" type="primary">dacC</name>
    <name evidence="17" type="ORF">PTI45_03583</name>
</gene>
<feature type="domain" description="Peptidase S11 D-Ala-D-Ala carboxypeptidase A C-terminal" evidence="16">
    <location>
        <begin position="346"/>
        <end position="447"/>
    </location>
</feature>
<keyword evidence="10" id="KW-0573">Peptidoglycan synthesis</keyword>
<feature type="active site" description="Proton acceptor" evidence="13">
    <location>
        <position position="111"/>
    </location>
</feature>
<evidence type="ECO:0000256" key="8">
    <source>
        <dbReference type="ARBA" id="ARBA00022801"/>
    </source>
</evidence>
<evidence type="ECO:0000256" key="14">
    <source>
        <dbReference type="PIRSR" id="PIRSR618044-2"/>
    </source>
</evidence>
<dbReference type="AlphaFoldDB" id="A0A1E3KZV8"/>
<dbReference type="GO" id="GO:0071555">
    <property type="term" value="P:cell wall organization"/>
    <property type="evidence" value="ECO:0007669"/>
    <property type="project" value="UniProtKB-KW"/>
</dbReference>
<keyword evidence="5 17" id="KW-0121">Carboxypeptidase</keyword>
<accession>A0A1E3KZV8</accession>
<sequence length="473" mass="50792">MKRNKGLEKGIWNKSKRQMVKQGITVLMLANMFCMAVVPTVTLAAAAATDSKSTTTDSKSTAAASNATGKLPTAESLGLDVKSAVLMEASTGKILLSINADEALPPASMSKMMTEYLVSDYVKQGKIKWDDVVTVSENAAAQIGSRVFLAKGDKHTVLDLYKAMAIGSANDASVALAEFIGGTEQDFVKIMNEKAKEFGMKTAHFANSTGLDIADMPAATRPDSDQETIMSAMDTALLAQHIVDDHPDFNDVTKIQSFKFRPTDKDPVVNWNWMLESNASITNFKAYAYKGLDGLKTGHTNAAGQCFTGTAERNGMRLISVVMGTTSEPERFIQTKKILDYGFDNFEVKQVVGAKAAVSGLASLPVVKGTAKEVGVVTDAAVNVVVPKGTTPKNVTYTVAPANEAARTAPIEAGKALGTITYTYKDSNMPEDQVETVNLIAAEPVEKGSWIRLFFRAIGELFVDLFDSAKNMF</sequence>
<keyword evidence="8 17" id="KW-0378">Hydrolase</keyword>
<keyword evidence="9" id="KW-0133">Cell shape</keyword>
<keyword evidence="7" id="KW-0732">Signal</keyword>
<comment type="catalytic activity">
    <reaction evidence="12">
        <text>Preferential cleavage: (Ac)2-L-Lys-D-Ala-|-D-Ala. Also transpeptidation of peptidyl-alanyl moieties that are N-acyl substituents of D-alanine.</text>
        <dbReference type="EC" id="3.4.16.4"/>
    </reaction>
</comment>
<evidence type="ECO:0000256" key="1">
    <source>
        <dbReference type="ARBA" id="ARBA00003217"/>
    </source>
</evidence>
<dbReference type="Pfam" id="PF00768">
    <property type="entry name" value="Peptidase_S11"/>
    <property type="match status" value="1"/>
</dbReference>
<dbReference type="PRINTS" id="PR00725">
    <property type="entry name" value="DADACBPTASE1"/>
</dbReference>
<dbReference type="PANTHER" id="PTHR21581">
    <property type="entry name" value="D-ALANYL-D-ALANINE CARBOXYPEPTIDASE"/>
    <property type="match status" value="1"/>
</dbReference>
<dbReference type="Pfam" id="PF07943">
    <property type="entry name" value="PBP5_C"/>
    <property type="match status" value="1"/>
</dbReference>
<keyword evidence="6" id="KW-0645">Protease</keyword>
<dbReference type="PATRIC" id="fig|1886670.3.peg.3613"/>
<dbReference type="GO" id="GO:0009252">
    <property type="term" value="P:peptidoglycan biosynthetic process"/>
    <property type="evidence" value="ECO:0007669"/>
    <property type="project" value="UniProtKB-UniPathway"/>
</dbReference>
<dbReference type="InterPro" id="IPR037167">
    <property type="entry name" value="Peptidase_S11_C_sf"/>
</dbReference>
<organism evidence="17 18">
    <name type="scientific">Paenibacillus nuruki</name>
    <dbReference type="NCBI Taxonomy" id="1886670"/>
    <lineage>
        <taxon>Bacteria</taxon>
        <taxon>Bacillati</taxon>
        <taxon>Bacillota</taxon>
        <taxon>Bacilli</taxon>
        <taxon>Bacillales</taxon>
        <taxon>Paenibacillaceae</taxon>
        <taxon>Paenibacillus</taxon>
    </lineage>
</organism>
<evidence type="ECO:0000256" key="4">
    <source>
        <dbReference type="ARBA" id="ARBA00012448"/>
    </source>
</evidence>
<dbReference type="Proteomes" id="UP000094578">
    <property type="component" value="Unassembled WGS sequence"/>
</dbReference>
<dbReference type="InterPro" id="IPR012338">
    <property type="entry name" value="Beta-lactam/transpept-like"/>
</dbReference>
<keyword evidence="11" id="KW-0961">Cell wall biogenesis/degradation</keyword>
<feature type="active site" evidence="13">
    <location>
        <position position="168"/>
    </location>
</feature>
<feature type="active site" description="Acyl-ester intermediate" evidence="13">
    <location>
        <position position="108"/>
    </location>
</feature>
<evidence type="ECO:0000256" key="9">
    <source>
        <dbReference type="ARBA" id="ARBA00022960"/>
    </source>
</evidence>
<dbReference type="GO" id="GO:0008360">
    <property type="term" value="P:regulation of cell shape"/>
    <property type="evidence" value="ECO:0007669"/>
    <property type="project" value="UniProtKB-KW"/>
</dbReference>
<dbReference type="InterPro" id="IPR012907">
    <property type="entry name" value="Peptidase_S11_C"/>
</dbReference>
<dbReference type="GO" id="GO:0009002">
    <property type="term" value="F:serine-type D-Ala-D-Ala carboxypeptidase activity"/>
    <property type="evidence" value="ECO:0007669"/>
    <property type="project" value="UniProtKB-EC"/>
</dbReference>
<evidence type="ECO:0000256" key="3">
    <source>
        <dbReference type="ARBA" id="ARBA00007164"/>
    </source>
</evidence>
<comment type="similarity">
    <text evidence="3 15">Belongs to the peptidase S11 family.</text>
</comment>
<evidence type="ECO:0000256" key="12">
    <source>
        <dbReference type="ARBA" id="ARBA00034000"/>
    </source>
</evidence>
<feature type="binding site" evidence="14">
    <location>
        <position position="296"/>
    </location>
    <ligand>
        <name>substrate</name>
    </ligand>
</feature>
<evidence type="ECO:0000259" key="16">
    <source>
        <dbReference type="SMART" id="SM00936"/>
    </source>
</evidence>
<evidence type="ECO:0000256" key="10">
    <source>
        <dbReference type="ARBA" id="ARBA00022984"/>
    </source>
</evidence>
<dbReference type="UniPathway" id="UPA00219"/>
<evidence type="ECO:0000256" key="5">
    <source>
        <dbReference type="ARBA" id="ARBA00022645"/>
    </source>
</evidence>
<dbReference type="Gene3D" id="2.60.410.10">
    <property type="entry name" value="D-Ala-D-Ala carboxypeptidase, C-terminal domain"/>
    <property type="match status" value="1"/>
</dbReference>
<keyword evidence="18" id="KW-1185">Reference proteome</keyword>
<evidence type="ECO:0000256" key="6">
    <source>
        <dbReference type="ARBA" id="ARBA00022670"/>
    </source>
</evidence>
<protein>
    <recommendedName>
        <fullName evidence="4">serine-type D-Ala-D-Ala carboxypeptidase</fullName>
        <ecNumber evidence="4">3.4.16.4</ecNumber>
    </recommendedName>
</protein>
<evidence type="ECO:0000256" key="7">
    <source>
        <dbReference type="ARBA" id="ARBA00022729"/>
    </source>
</evidence>
<reference evidence="17 18" key="1">
    <citation type="submission" date="2016-08" db="EMBL/GenBank/DDBJ databases">
        <title>Genome sequencing of Paenibacillus sp. TI45-13ar, isolated from Korean traditional nuruk.</title>
        <authorList>
            <person name="Kim S.-J."/>
        </authorList>
    </citation>
    <scope>NUCLEOTIDE SEQUENCE [LARGE SCALE GENOMIC DNA]</scope>
    <source>
        <strain evidence="17 18">TI45-13ar</strain>
    </source>
</reference>
<evidence type="ECO:0000256" key="2">
    <source>
        <dbReference type="ARBA" id="ARBA00004752"/>
    </source>
</evidence>
<dbReference type="GO" id="GO:0006508">
    <property type="term" value="P:proteolysis"/>
    <property type="evidence" value="ECO:0007669"/>
    <property type="project" value="UniProtKB-KW"/>
</dbReference>
<comment type="function">
    <text evidence="1">Removes C-terminal D-alanyl residues from sugar-peptide cell wall precursors.</text>
</comment>
<dbReference type="InterPro" id="IPR015956">
    <property type="entry name" value="Peniciliin-bd_prot_C_sf"/>
</dbReference>
<dbReference type="EC" id="3.4.16.4" evidence="4"/>
<evidence type="ECO:0000313" key="18">
    <source>
        <dbReference type="Proteomes" id="UP000094578"/>
    </source>
</evidence>
<evidence type="ECO:0000256" key="11">
    <source>
        <dbReference type="ARBA" id="ARBA00023316"/>
    </source>
</evidence>
<dbReference type="Gene3D" id="3.40.710.10">
    <property type="entry name" value="DD-peptidase/beta-lactamase superfamily"/>
    <property type="match status" value="1"/>
</dbReference>
<evidence type="ECO:0000256" key="13">
    <source>
        <dbReference type="PIRSR" id="PIRSR618044-1"/>
    </source>
</evidence>
<comment type="caution">
    <text evidence="17">The sequence shown here is derived from an EMBL/GenBank/DDBJ whole genome shotgun (WGS) entry which is preliminary data.</text>
</comment>
<dbReference type="SUPFAM" id="SSF56601">
    <property type="entry name" value="beta-lactamase/transpeptidase-like"/>
    <property type="match status" value="1"/>
</dbReference>
<evidence type="ECO:0000256" key="15">
    <source>
        <dbReference type="RuleBase" id="RU004016"/>
    </source>
</evidence>
<dbReference type="SUPFAM" id="SSF69189">
    <property type="entry name" value="Penicillin-binding protein associated domain"/>
    <property type="match status" value="1"/>
</dbReference>
<dbReference type="EMBL" id="MDER01000069">
    <property type="protein sequence ID" value="ODP27068.1"/>
    <property type="molecule type" value="Genomic_DNA"/>
</dbReference>
<dbReference type="STRING" id="1886670.PTI45_03583"/>